<proteinExistence type="inferred from homology"/>
<dbReference type="PANTHER" id="PTHR11820:SF7">
    <property type="entry name" value="ACYLPYRUVASE FAHD1, MITOCHONDRIAL"/>
    <property type="match status" value="1"/>
</dbReference>
<dbReference type="PANTHER" id="PTHR11820">
    <property type="entry name" value="ACYLPYRUVASE"/>
    <property type="match status" value="1"/>
</dbReference>
<dbReference type="Pfam" id="PF01557">
    <property type="entry name" value="FAA_hydrolase"/>
    <property type="match status" value="1"/>
</dbReference>
<dbReference type="SUPFAM" id="SSF56529">
    <property type="entry name" value="FAH"/>
    <property type="match status" value="1"/>
</dbReference>
<dbReference type="Proteomes" id="UP000243333">
    <property type="component" value="Unassembled WGS sequence"/>
</dbReference>
<reference evidence="5" key="1">
    <citation type="submission" date="2016-10" db="EMBL/GenBank/DDBJ databases">
        <authorList>
            <person name="Varghese N."/>
            <person name="Submissions S."/>
        </authorList>
    </citation>
    <scope>NUCLEOTIDE SEQUENCE [LARGE SCALE GENOMIC DNA]</scope>
    <source>
        <strain evidence="5">DSM 23256</strain>
    </source>
</reference>
<dbReference type="OrthoDB" id="9805307at2"/>
<keyword evidence="5" id="KW-1185">Reference proteome</keyword>
<dbReference type="AlphaFoldDB" id="A0A1G7MFZ0"/>
<evidence type="ECO:0000313" key="5">
    <source>
        <dbReference type="Proteomes" id="UP000243333"/>
    </source>
</evidence>
<dbReference type="GO" id="GO:0019752">
    <property type="term" value="P:carboxylic acid metabolic process"/>
    <property type="evidence" value="ECO:0007669"/>
    <property type="project" value="UniProtKB-ARBA"/>
</dbReference>
<dbReference type="GO" id="GO:0046872">
    <property type="term" value="F:metal ion binding"/>
    <property type="evidence" value="ECO:0007669"/>
    <property type="project" value="UniProtKB-KW"/>
</dbReference>
<dbReference type="STRING" id="1123285.SAMN05660235_02127"/>
<feature type="domain" description="Fumarylacetoacetase-like C-terminal" evidence="3">
    <location>
        <begin position="92"/>
        <end position="302"/>
    </location>
</feature>
<evidence type="ECO:0000256" key="1">
    <source>
        <dbReference type="ARBA" id="ARBA00010211"/>
    </source>
</evidence>
<sequence length="303" mass="32664">MQFVTYVQDGKQHVGLFTQEQRFIVPIAAAEKHFLGSAAIPDDMQAIIEAGDDVVAKIKELAEKAAADNKFPLVAVDAVTVLAPIPRPKKNIFCIGKNYVEHALEFDKSGDANTAVPKYPVVFTKPPTTVVGPGAVVKSHQDVTGQLDYEVELAVVIGKTASKVSRAEAYDYVFGYTIMNDVTARDLQKRHLQWFLGKGLDTFAPLGPCLVHKSAIPDPHNLNISCKINGEIRQNANTRDMVFDIPTLIEVISAGITLEPGDIIATGTPSGVGAGFNPPKFLKSGDVMELEIAGIGILKNTIE</sequence>
<dbReference type="EMBL" id="FNBU01000017">
    <property type="protein sequence ID" value="SDF60556.1"/>
    <property type="molecule type" value="Genomic_DNA"/>
</dbReference>
<comment type="similarity">
    <text evidence="1">Belongs to the FAH family.</text>
</comment>
<keyword evidence="2" id="KW-0479">Metal-binding</keyword>
<dbReference type="RefSeq" id="WP_093690693.1">
    <property type="nucleotide sequence ID" value="NZ_FNBU01000017.1"/>
</dbReference>
<name>A0A1G7MFZ0_9FIRM</name>
<evidence type="ECO:0000313" key="4">
    <source>
        <dbReference type="EMBL" id="SDF60556.1"/>
    </source>
</evidence>
<evidence type="ECO:0000256" key="2">
    <source>
        <dbReference type="ARBA" id="ARBA00022723"/>
    </source>
</evidence>
<gene>
    <name evidence="4" type="ORF">SAMN05660235_02127</name>
</gene>
<organism evidence="4 5">
    <name type="scientific">Sporolituus thermophilus DSM 23256</name>
    <dbReference type="NCBI Taxonomy" id="1123285"/>
    <lineage>
        <taxon>Bacteria</taxon>
        <taxon>Bacillati</taxon>
        <taxon>Bacillota</taxon>
        <taxon>Negativicutes</taxon>
        <taxon>Selenomonadales</taxon>
        <taxon>Sporomusaceae</taxon>
        <taxon>Sporolituus</taxon>
    </lineage>
</organism>
<evidence type="ECO:0000259" key="3">
    <source>
        <dbReference type="Pfam" id="PF01557"/>
    </source>
</evidence>
<protein>
    <submittedName>
        <fullName evidence="4">2-keto-4-pentenoate hydratase/2-oxohepta-3-ene-1,7-dioic acid hydratase (Catechol pathway)</fullName>
    </submittedName>
</protein>
<dbReference type="GO" id="GO:0016853">
    <property type="term" value="F:isomerase activity"/>
    <property type="evidence" value="ECO:0007669"/>
    <property type="project" value="UniProtKB-ARBA"/>
</dbReference>
<dbReference type="InterPro" id="IPR011234">
    <property type="entry name" value="Fumarylacetoacetase-like_C"/>
</dbReference>
<dbReference type="Gene3D" id="3.90.850.10">
    <property type="entry name" value="Fumarylacetoacetase-like, C-terminal domain"/>
    <property type="match status" value="1"/>
</dbReference>
<dbReference type="InterPro" id="IPR036663">
    <property type="entry name" value="Fumarylacetoacetase_C_sf"/>
</dbReference>
<accession>A0A1G7MFZ0</accession>
<dbReference type="GO" id="GO:0018773">
    <property type="term" value="F:acetylpyruvate hydrolase activity"/>
    <property type="evidence" value="ECO:0007669"/>
    <property type="project" value="TreeGrafter"/>
</dbReference>
<dbReference type="FunFam" id="3.90.850.10:FF:000002">
    <property type="entry name" value="2-hydroxyhepta-2,4-diene-1,7-dioate isomerase"/>
    <property type="match status" value="1"/>
</dbReference>